<dbReference type="InterPro" id="IPR001910">
    <property type="entry name" value="Inosine/uridine_hydrolase_dom"/>
</dbReference>
<evidence type="ECO:0000313" key="3">
    <source>
        <dbReference type="Proteomes" id="UP000017840"/>
    </source>
</evidence>
<dbReference type="InterPro" id="IPR036452">
    <property type="entry name" value="Ribo_hydro-like"/>
</dbReference>
<dbReference type="STRING" id="1324957.K933_14123"/>
<dbReference type="Gene3D" id="3.90.245.10">
    <property type="entry name" value="Ribonucleoside hydrolase-like"/>
    <property type="match status" value="1"/>
</dbReference>
<evidence type="ECO:0000313" key="2">
    <source>
        <dbReference type="EMBL" id="ESP87418.1"/>
    </source>
</evidence>
<gene>
    <name evidence="2" type="ORF">K933_14123</name>
</gene>
<keyword evidence="2" id="KW-0378">Hydrolase</keyword>
<reference evidence="2 3" key="1">
    <citation type="journal article" date="2013" name="Genome Announc.">
        <title>Draft Genome Sequence of 'Candidatus Halobonum tyrrellensis' Strain G22, Isolated from the Hypersaline Waters of Lake Tyrrell, Australia.</title>
        <authorList>
            <person name="Ugalde J.A."/>
            <person name="Narasingarao P."/>
            <person name="Kuo S."/>
            <person name="Podell S."/>
            <person name="Allen E.E."/>
        </authorList>
    </citation>
    <scope>NUCLEOTIDE SEQUENCE [LARGE SCALE GENOMIC DNA]</scope>
    <source>
        <strain evidence="2 3">G22</strain>
    </source>
</reference>
<organism evidence="2 3">
    <name type="scientific">Candidatus Halobonum tyrrellensis G22</name>
    <dbReference type="NCBI Taxonomy" id="1324957"/>
    <lineage>
        <taxon>Archaea</taxon>
        <taxon>Methanobacteriati</taxon>
        <taxon>Methanobacteriota</taxon>
        <taxon>Stenosarchaea group</taxon>
        <taxon>Halobacteria</taxon>
        <taxon>Halobacteriales</taxon>
        <taxon>Haloferacaceae</taxon>
        <taxon>Candidatus Halobonum</taxon>
    </lineage>
</organism>
<dbReference type="OrthoDB" id="33780at2157"/>
<dbReference type="GO" id="GO:0016799">
    <property type="term" value="F:hydrolase activity, hydrolyzing N-glycosyl compounds"/>
    <property type="evidence" value="ECO:0007669"/>
    <property type="project" value="InterPro"/>
</dbReference>
<sequence>MTRKLVIDTDTAGDDTQALLMAALADSVDLEALTVVAGNVEFDYEVENAKYTLDMAGVADEVPVYEGSRSPLVKEFDHVDHVHGEGGLGGELFPETGIDSADGHAVDAIVAAARESPGEVTLACIGPLTNVALALRREPDLNDLLDEVWVMGGALATLGNDTPAAEFNFWVDPDAAKVVLNELDVTLVDWGLTLRQGTIGGARLDEFTEADTPYADFCAEITSHARAFSEERFGTDAATFPDTLTLACLVNPDLVEEAETYFVDVDEREGMTRGYSLIDELGITDGEPRTRVVESVDEAAFERMVGDMLVHADPERSV</sequence>
<dbReference type="PATRIC" id="fig|1324957.4.peg.2864"/>
<protein>
    <submittedName>
        <fullName evidence="2">Inosine-uridine nucleoside N-ribohydrolase</fullName>
    </submittedName>
</protein>
<dbReference type="SUPFAM" id="SSF53590">
    <property type="entry name" value="Nucleoside hydrolase"/>
    <property type="match status" value="1"/>
</dbReference>
<dbReference type="Pfam" id="PF01156">
    <property type="entry name" value="IU_nuc_hydro"/>
    <property type="match status" value="1"/>
</dbReference>
<comment type="caution">
    <text evidence="2">The sequence shown here is derived from an EMBL/GenBank/DDBJ whole genome shotgun (WGS) entry which is preliminary data.</text>
</comment>
<feature type="domain" description="Inosine/uridine-preferring nucleoside hydrolase" evidence="1">
    <location>
        <begin position="5"/>
        <end position="302"/>
    </location>
</feature>
<proteinExistence type="predicted"/>
<keyword evidence="3" id="KW-1185">Reference proteome</keyword>
<dbReference type="EMBL" id="ASGZ01000059">
    <property type="protein sequence ID" value="ESP87418.1"/>
    <property type="molecule type" value="Genomic_DNA"/>
</dbReference>
<dbReference type="RefSeq" id="WP_023395398.1">
    <property type="nucleotide sequence ID" value="NZ_ASGZ01000059.1"/>
</dbReference>
<name>V4HBJ7_9EURY</name>
<dbReference type="PANTHER" id="PTHR46190:SF1">
    <property type="entry name" value="SI:CH211-201H21.5"/>
    <property type="match status" value="1"/>
</dbReference>
<evidence type="ECO:0000259" key="1">
    <source>
        <dbReference type="Pfam" id="PF01156"/>
    </source>
</evidence>
<dbReference type="AlphaFoldDB" id="V4HBJ7"/>
<dbReference type="InterPro" id="IPR052775">
    <property type="entry name" value="IUN_hydrolase"/>
</dbReference>
<accession>V4HBJ7</accession>
<dbReference type="PANTHER" id="PTHR46190">
    <property type="entry name" value="SI:CH211-201H21.5-RELATED"/>
    <property type="match status" value="1"/>
</dbReference>
<dbReference type="eggNOG" id="arCOG04558">
    <property type="taxonomic scope" value="Archaea"/>
</dbReference>
<dbReference type="Proteomes" id="UP000017840">
    <property type="component" value="Unassembled WGS sequence"/>
</dbReference>